<sequence length="140" mass="16216">MPQVKDICDEAQWHDMADLECPLDSDSEYGNGDKLMAAETSEGAVEQSVDLVDRPAYLRFYTEIRRSALGWGFQRRTSKGVSVMNWKEERSTHLDMPALLLMMHQKSGDEEHEKGRNARETEDDHVGRRWKETEDIEEDL</sequence>
<dbReference type="InParanoid" id="A0A067QA17"/>
<protein>
    <submittedName>
        <fullName evidence="2">Uncharacterized protein</fullName>
    </submittedName>
</protein>
<name>A0A067QA17_9AGAM</name>
<gene>
    <name evidence="2" type="ORF">JAAARDRAFT_43194</name>
</gene>
<proteinExistence type="predicted"/>
<reference evidence="3" key="1">
    <citation type="journal article" date="2014" name="Proc. Natl. Acad. Sci. U.S.A.">
        <title>Extensive sampling of basidiomycete genomes demonstrates inadequacy of the white-rot/brown-rot paradigm for wood decay fungi.</title>
        <authorList>
            <person name="Riley R."/>
            <person name="Salamov A.A."/>
            <person name="Brown D.W."/>
            <person name="Nagy L.G."/>
            <person name="Floudas D."/>
            <person name="Held B.W."/>
            <person name="Levasseur A."/>
            <person name="Lombard V."/>
            <person name="Morin E."/>
            <person name="Otillar R."/>
            <person name="Lindquist E.A."/>
            <person name="Sun H."/>
            <person name="LaButti K.M."/>
            <person name="Schmutz J."/>
            <person name="Jabbour D."/>
            <person name="Luo H."/>
            <person name="Baker S.E."/>
            <person name="Pisabarro A.G."/>
            <person name="Walton J.D."/>
            <person name="Blanchette R.A."/>
            <person name="Henrissat B."/>
            <person name="Martin F."/>
            <person name="Cullen D."/>
            <person name="Hibbett D.S."/>
            <person name="Grigoriev I.V."/>
        </authorList>
    </citation>
    <scope>NUCLEOTIDE SEQUENCE [LARGE SCALE GENOMIC DNA]</scope>
    <source>
        <strain evidence="3">MUCL 33604</strain>
    </source>
</reference>
<keyword evidence="3" id="KW-1185">Reference proteome</keyword>
<feature type="compositionally biased region" description="Basic and acidic residues" evidence="1">
    <location>
        <begin position="106"/>
        <end position="133"/>
    </location>
</feature>
<dbReference type="EMBL" id="KL197709">
    <property type="protein sequence ID" value="KDQ63898.1"/>
    <property type="molecule type" value="Genomic_DNA"/>
</dbReference>
<organism evidence="2 3">
    <name type="scientific">Jaapia argillacea MUCL 33604</name>
    <dbReference type="NCBI Taxonomy" id="933084"/>
    <lineage>
        <taxon>Eukaryota</taxon>
        <taxon>Fungi</taxon>
        <taxon>Dikarya</taxon>
        <taxon>Basidiomycota</taxon>
        <taxon>Agaricomycotina</taxon>
        <taxon>Agaricomycetes</taxon>
        <taxon>Agaricomycetidae</taxon>
        <taxon>Jaapiales</taxon>
        <taxon>Jaapiaceae</taxon>
        <taxon>Jaapia</taxon>
    </lineage>
</organism>
<evidence type="ECO:0000256" key="1">
    <source>
        <dbReference type="SAM" id="MobiDB-lite"/>
    </source>
</evidence>
<dbReference type="AlphaFoldDB" id="A0A067QA17"/>
<dbReference type="HOGENOM" id="CLU_1835440_0_0_1"/>
<evidence type="ECO:0000313" key="2">
    <source>
        <dbReference type="EMBL" id="KDQ63898.1"/>
    </source>
</evidence>
<feature type="region of interest" description="Disordered" evidence="1">
    <location>
        <begin position="104"/>
        <end position="140"/>
    </location>
</feature>
<dbReference type="Proteomes" id="UP000027265">
    <property type="component" value="Unassembled WGS sequence"/>
</dbReference>
<evidence type="ECO:0000313" key="3">
    <source>
        <dbReference type="Proteomes" id="UP000027265"/>
    </source>
</evidence>
<accession>A0A067QA17</accession>